<dbReference type="AlphaFoldDB" id="A0A934VDG4"/>
<keyword evidence="1" id="KW-1133">Transmembrane helix</keyword>
<name>A0A934VDG4_9BACT</name>
<reference evidence="2" key="1">
    <citation type="submission" date="2021-01" db="EMBL/GenBank/DDBJ databases">
        <title>Modified the classification status of verrucomicrobia.</title>
        <authorList>
            <person name="Feng X."/>
        </authorList>
    </citation>
    <scope>NUCLEOTIDE SEQUENCE</scope>
    <source>
        <strain evidence="2">JCM 18052</strain>
    </source>
</reference>
<dbReference type="RefSeq" id="WP_200352479.1">
    <property type="nucleotide sequence ID" value="NZ_BAABHZ010000001.1"/>
</dbReference>
<organism evidence="2 3">
    <name type="scientific">Luteolibacter yonseiensis</name>
    <dbReference type="NCBI Taxonomy" id="1144680"/>
    <lineage>
        <taxon>Bacteria</taxon>
        <taxon>Pseudomonadati</taxon>
        <taxon>Verrucomicrobiota</taxon>
        <taxon>Verrucomicrobiia</taxon>
        <taxon>Verrucomicrobiales</taxon>
        <taxon>Verrucomicrobiaceae</taxon>
        <taxon>Luteolibacter</taxon>
    </lineage>
</organism>
<dbReference type="EMBL" id="JAENIK010000012">
    <property type="protein sequence ID" value="MBK1817539.1"/>
    <property type="molecule type" value="Genomic_DNA"/>
</dbReference>
<keyword evidence="1" id="KW-0472">Membrane</keyword>
<evidence type="ECO:0000313" key="2">
    <source>
        <dbReference type="EMBL" id="MBK1817539.1"/>
    </source>
</evidence>
<accession>A0A934VDG4</accession>
<comment type="caution">
    <text evidence="2">The sequence shown here is derived from an EMBL/GenBank/DDBJ whole genome shotgun (WGS) entry which is preliminary data.</text>
</comment>
<feature type="transmembrane region" description="Helical" evidence="1">
    <location>
        <begin position="6"/>
        <end position="27"/>
    </location>
</feature>
<keyword evidence="1" id="KW-0812">Transmembrane</keyword>
<feature type="transmembrane region" description="Helical" evidence="1">
    <location>
        <begin position="39"/>
        <end position="60"/>
    </location>
</feature>
<gene>
    <name evidence="2" type="ORF">JIN84_18105</name>
</gene>
<keyword evidence="3" id="KW-1185">Reference proteome</keyword>
<protein>
    <submittedName>
        <fullName evidence="2">Uncharacterized protein</fullName>
    </submittedName>
</protein>
<evidence type="ECO:0000313" key="3">
    <source>
        <dbReference type="Proteomes" id="UP000600139"/>
    </source>
</evidence>
<sequence>MPFRLWYYLTKVGCFILFPIIVITFFMPDGGLMGRLGAAAMWLMVILGLTGAFMGVRLAFGKLRMLCPFCGRGGRVGGDKQDGLWMVCESCGFVHGSGFLGLKIVREEIEDDAEEGQTPE</sequence>
<dbReference type="Proteomes" id="UP000600139">
    <property type="component" value="Unassembled WGS sequence"/>
</dbReference>
<evidence type="ECO:0000256" key="1">
    <source>
        <dbReference type="SAM" id="Phobius"/>
    </source>
</evidence>
<proteinExistence type="predicted"/>